<evidence type="ECO:0008006" key="4">
    <source>
        <dbReference type="Google" id="ProtNLM"/>
    </source>
</evidence>
<evidence type="ECO:0000256" key="1">
    <source>
        <dbReference type="ARBA" id="ARBA00007626"/>
    </source>
</evidence>
<protein>
    <recommendedName>
        <fullName evidence="4">Pentatricopeptide repeat-containing protein</fullName>
    </recommendedName>
</protein>
<dbReference type="OrthoDB" id="5567375at2759"/>
<organism evidence="2 3">
    <name type="scientific">Zancudomyces culisetae</name>
    <name type="common">Gut fungus</name>
    <name type="synonym">Smittium culisetae</name>
    <dbReference type="NCBI Taxonomy" id="1213189"/>
    <lineage>
        <taxon>Eukaryota</taxon>
        <taxon>Fungi</taxon>
        <taxon>Fungi incertae sedis</taxon>
        <taxon>Zoopagomycota</taxon>
        <taxon>Kickxellomycotina</taxon>
        <taxon>Harpellomycetes</taxon>
        <taxon>Harpellales</taxon>
        <taxon>Legeriomycetaceae</taxon>
        <taxon>Zancudomyces</taxon>
    </lineage>
</organism>
<name>A0A1R1PUV8_ZANCU</name>
<comment type="similarity">
    <text evidence="1">Belongs to the PPR family. P subfamily.</text>
</comment>
<gene>
    <name evidence="2" type="ORF">AX774_g1719</name>
</gene>
<comment type="caution">
    <text evidence="2">The sequence shown here is derived from an EMBL/GenBank/DDBJ whole genome shotgun (WGS) entry which is preliminary data.</text>
</comment>
<dbReference type="Proteomes" id="UP000188320">
    <property type="component" value="Unassembled WGS sequence"/>
</dbReference>
<dbReference type="EMBL" id="LSSK01000154">
    <property type="protein sequence ID" value="OMH84755.1"/>
    <property type="molecule type" value="Genomic_DNA"/>
</dbReference>
<sequence>MLTRYNGRVLTSGANVARSFSLAETRENEVEVSESHGKEGKSSEFLIEKDGQKLIEVSNAINLEEVVEKKTREWRAEPDSANIAKIRGKISKVRNEQELEEVWTNDIQVIVTDSKQKSSGGRIKLNEAFLRMLEQSFEAIWKYGGRKKWSRMVEEILDLCFSTSIEKVENKWEKVKAIDKEFLQLVFFVKCKALHVYAKKGDVVRAEAIFEELLAIKEYNGHGKMVYTNMRKELEALIVAYAVFGDLKRAEDTKEFCKKLGMDAEIISGRVALIKEYSRREEVGKVEDEIRELKDAFRLHNESIAKFMREANAGDKEYEVVMNKKKRKANSISGALTGSGNMLLHIFADNPKYSMEKVLKRYEKIFEDIKENLTTQNIVIQAMLLRDKEKEANEWLEKMREKKMKPDIVTITLWVGMLVRKGKFWKMHTILQTAKEAGLEESQITKLVIMTGRYGRNDILGIKRDFWELVKKVREPRTKDSSVLTEIVTYILSIAIHDPKGWALEVFQIMELVEQELVYDSDNIVIDTLLIRLGNKDIIRLRGEDITKEIEKEIQKYMAMETPDQDQKTKTCDEFMKLYYSWIVPTATKYVLSIDEVYTAMLSYLVSTKKYTMAKWVYENTVVLKGKIGANKKSVAIGHSKLFEYLALEILVKYKDEIDECTKKYANPDQENDTAHVSRRDQMLVDHLTRMLNSRSIGKYGYPITTVAASMASTNYKDLNITEDLYSYIINNYPTLANFTALLEILSEKQEATEFEIIWHLMKTKLRIDHDSSSYLKRVKLYYLTKDHGKVWKVYKEMENRGVRVIRGTMLGFVTGSLLVSRNYVSIVKLVHYHLLVGRVSLNTLTLNNLMMAISKNNTFKDDPQNMLSAFELFYKMFLVISNCGVQPRDDNDGDDAAFVKVDGNDSTGDSELDDTKKITSDFYNAFNYKKATQEKSVLDLLNEIINVLKSNPSPPEQNVRESINQGTGINVHADESDSLKEIVPPTPNMTTFTYMMKLSVLLEQYKRSSQIFQIFYDVYHQSENGSGNVKGDLRPNIRFLSYSMYAFFHLNDLETCHLIWKLMNRYDLITDPYREVDFDEYLYHSLRNTSRFIS</sequence>
<reference evidence="3" key="1">
    <citation type="submission" date="2017-01" db="EMBL/GenBank/DDBJ databases">
        <authorList>
            <person name="Wang Y."/>
            <person name="White M."/>
            <person name="Kvist S."/>
            <person name="Moncalvo J.-M."/>
        </authorList>
    </citation>
    <scope>NUCLEOTIDE SEQUENCE [LARGE SCALE GENOMIC DNA]</scope>
    <source>
        <strain evidence="3">COL-18-3</strain>
    </source>
</reference>
<evidence type="ECO:0000313" key="2">
    <source>
        <dbReference type="EMBL" id="OMH84755.1"/>
    </source>
</evidence>
<evidence type="ECO:0000313" key="3">
    <source>
        <dbReference type="Proteomes" id="UP000188320"/>
    </source>
</evidence>
<dbReference type="InterPro" id="IPR011990">
    <property type="entry name" value="TPR-like_helical_dom_sf"/>
</dbReference>
<dbReference type="PANTHER" id="PTHR46128">
    <property type="entry name" value="MITOCHONDRIAL GROUP I INTRON SPLICING FACTOR CCM1"/>
    <property type="match status" value="1"/>
</dbReference>
<dbReference type="AlphaFoldDB" id="A0A1R1PUV8"/>
<accession>A0A1R1PUV8</accession>
<dbReference type="InterPro" id="IPR050872">
    <property type="entry name" value="PPR_P_subfamily"/>
</dbReference>
<keyword evidence="3" id="KW-1185">Reference proteome</keyword>
<dbReference type="PANTHER" id="PTHR46128:SF102">
    <property type="entry name" value="PENTACOTRIPEPTIDE-REPEAT REGION OF PRORP DOMAIN-CONTAINING PROTEIN"/>
    <property type="match status" value="1"/>
</dbReference>
<dbReference type="Gene3D" id="1.25.40.10">
    <property type="entry name" value="Tetratricopeptide repeat domain"/>
    <property type="match status" value="1"/>
</dbReference>
<proteinExistence type="inferred from homology"/>